<organism evidence="1 2">
    <name type="scientific">Streptomyces coryli</name>
    <dbReference type="NCBI Taxonomy" id="1128680"/>
    <lineage>
        <taxon>Bacteria</taxon>
        <taxon>Bacillati</taxon>
        <taxon>Actinomycetota</taxon>
        <taxon>Actinomycetes</taxon>
        <taxon>Kitasatosporales</taxon>
        <taxon>Streptomycetaceae</taxon>
        <taxon>Streptomyces</taxon>
    </lineage>
</organism>
<evidence type="ECO:0000313" key="2">
    <source>
        <dbReference type="Proteomes" id="UP000481583"/>
    </source>
</evidence>
<proteinExistence type="predicted"/>
<dbReference type="PROSITE" id="PS51257">
    <property type="entry name" value="PROKAR_LIPOPROTEIN"/>
    <property type="match status" value="1"/>
</dbReference>
<gene>
    <name evidence="1" type="ORF">G5C51_27035</name>
</gene>
<evidence type="ECO:0008006" key="3">
    <source>
        <dbReference type="Google" id="ProtNLM"/>
    </source>
</evidence>
<reference evidence="1 2" key="1">
    <citation type="submission" date="2020-02" db="EMBL/GenBank/DDBJ databases">
        <title>Whole-genome analyses of novel actinobacteria.</title>
        <authorList>
            <person name="Sahin N."/>
        </authorList>
    </citation>
    <scope>NUCLEOTIDE SEQUENCE [LARGE SCALE GENOMIC DNA]</scope>
    <source>
        <strain evidence="1 2">A7024</strain>
    </source>
</reference>
<keyword evidence="2" id="KW-1185">Reference proteome</keyword>
<accession>A0A6G4U832</accession>
<dbReference type="AlphaFoldDB" id="A0A6G4U832"/>
<evidence type="ECO:0000313" key="1">
    <source>
        <dbReference type="EMBL" id="NGN67548.1"/>
    </source>
</evidence>
<protein>
    <recommendedName>
        <fullName evidence="3">Lipoprotein</fullName>
    </recommendedName>
</protein>
<comment type="caution">
    <text evidence="1">The sequence shown here is derived from an EMBL/GenBank/DDBJ whole genome shotgun (WGS) entry which is preliminary data.</text>
</comment>
<name>A0A6G4U832_9ACTN</name>
<dbReference type="RefSeq" id="WP_165240841.1">
    <property type="nucleotide sequence ID" value="NZ_JAAKZV010000148.1"/>
</dbReference>
<dbReference type="EMBL" id="JAAKZV010000148">
    <property type="protein sequence ID" value="NGN67548.1"/>
    <property type="molecule type" value="Genomic_DNA"/>
</dbReference>
<dbReference type="Proteomes" id="UP000481583">
    <property type="component" value="Unassembled WGS sequence"/>
</dbReference>
<sequence>MRAGQAIPVAAVLLAALTGCGTPAEREDAAAAAAAGFAARLRAPDPARGCAALAPGTREELVQSAGAPCVRALREAGLPAPGRVRSVDVYGHQARIITAHDTLFLSSFTGGWKVTAAGCTPRPGLPYRCLVKGG</sequence>